<comment type="caution">
    <text evidence="6">The sequence shown here is derived from an EMBL/GenBank/DDBJ whole genome shotgun (WGS) entry which is preliminary data.</text>
</comment>
<dbReference type="Proteomes" id="UP000258309">
    <property type="component" value="Unassembled WGS sequence"/>
</dbReference>
<feature type="active site" evidence="3">
    <location>
        <position position="105"/>
    </location>
</feature>
<dbReference type="InterPro" id="IPR032710">
    <property type="entry name" value="NTF2-like_dom_sf"/>
</dbReference>
<dbReference type="EMBL" id="NCSJ02000005">
    <property type="protein sequence ID" value="RFU35772.1"/>
    <property type="molecule type" value="Genomic_DNA"/>
</dbReference>
<evidence type="ECO:0000256" key="2">
    <source>
        <dbReference type="ARBA" id="ARBA00023239"/>
    </source>
</evidence>
<feature type="active site" evidence="3">
    <location>
        <position position="80"/>
    </location>
</feature>
<feature type="non-terminal residue" evidence="6">
    <location>
        <position position="164"/>
    </location>
</feature>
<keyword evidence="7" id="KW-1185">Reference proteome</keyword>
<dbReference type="STRING" id="5539.A0A3E2HR54"/>
<protein>
    <recommendedName>
        <fullName evidence="5">Scytalone dehydratase-like domain-containing protein</fullName>
    </recommendedName>
</protein>
<dbReference type="PIRSF" id="PIRSF024851">
    <property type="entry name" value="SCD1"/>
    <property type="match status" value="1"/>
</dbReference>
<accession>A0A3E2HR54</accession>
<evidence type="ECO:0000259" key="5">
    <source>
        <dbReference type="Pfam" id="PF02982"/>
    </source>
</evidence>
<dbReference type="Gene3D" id="3.10.450.50">
    <property type="match status" value="1"/>
</dbReference>
<dbReference type="InterPro" id="IPR049884">
    <property type="entry name" value="Scytalone_dh"/>
</dbReference>
<evidence type="ECO:0000313" key="7">
    <source>
        <dbReference type="Proteomes" id="UP000258309"/>
    </source>
</evidence>
<sequence>MKRTPVSFDEYMAIREIVFEWGDGYDNKDWSRFRNILAPTVKMDYSIVGHVVIENMPAEEVVAMMSAPEFLGDPLVRTQHLMGASKYERISDTEILGYHQIRAAHQRYTGPDHSEVADKGHGHAVVKHWYKKIEGVWKLSGIAPNIYWNEHNFDLIFPGLKVEH</sequence>
<dbReference type="SUPFAM" id="SSF54427">
    <property type="entry name" value="NTF2-like"/>
    <property type="match status" value="1"/>
</dbReference>
<dbReference type="OMA" id="TVRWNEY"/>
<comment type="similarity">
    <text evidence="1">Belongs to the scytalone dehydratase family.</text>
</comment>
<dbReference type="GO" id="GO:0006582">
    <property type="term" value="P:melanin metabolic process"/>
    <property type="evidence" value="ECO:0007669"/>
    <property type="project" value="InterPro"/>
</dbReference>
<gene>
    <name evidence="6" type="ORF">B7463_g567</name>
</gene>
<evidence type="ECO:0000256" key="4">
    <source>
        <dbReference type="PIRSR" id="PIRSR024851-51"/>
    </source>
</evidence>
<name>A0A3E2HR54_SCYLI</name>
<evidence type="ECO:0000256" key="3">
    <source>
        <dbReference type="PIRSR" id="PIRSR024851-50"/>
    </source>
</evidence>
<dbReference type="GO" id="GO:0030411">
    <property type="term" value="F:scytalone dehydratase activity"/>
    <property type="evidence" value="ECO:0007669"/>
    <property type="project" value="InterPro"/>
</dbReference>
<keyword evidence="2" id="KW-0456">Lyase</keyword>
<evidence type="ECO:0000256" key="1">
    <source>
        <dbReference type="ARBA" id="ARBA00008584"/>
    </source>
</evidence>
<feature type="binding site" evidence="4">
    <location>
        <position position="25"/>
    </location>
    <ligand>
        <name>substrate</name>
    </ligand>
</feature>
<dbReference type="OrthoDB" id="5281072at2759"/>
<reference evidence="6 7" key="1">
    <citation type="submission" date="2018-05" db="EMBL/GenBank/DDBJ databases">
        <title>Draft genome sequence of Scytalidium lignicola DSM 105466, a ubiquitous saprotrophic fungus.</title>
        <authorList>
            <person name="Buettner E."/>
            <person name="Gebauer A.M."/>
            <person name="Hofrichter M."/>
            <person name="Liers C."/>
            <person name="Kellner H."/>
        </authorList>
    </citation>
    <scope>NUCLEOTIDE SEQUENCE [LARGE SCALE GENOMIC DNA]</scope>
    <source>
        <strain evidence="6 7">DSM 105466</strain>
    </source>
</reference>
<dbReference type="AlphaFoldDB" id="A0A3E2HR54"/>
<feature type="non-terminal residue" evidence="6">
    <location>
        <position position="1"/>
    </location>
</feature>
<feature type="binding site" evidence="4">
    <location>
        <position position="45"/>
    </location>
    <ligand>
        <name>substrate</name>
    </ligand>
</feature>
<evidence type="ECO:0000313" key="6">
    <source>
        <dbReference type="EMBL" id="RFU35772.1"/>
    </source>
</evidence>
<feature type="domain" description="Scytalone dehydratase-like" evidence="5">
    <location>
        <begin position="6"/>
        <end position="158"/>
    </location>
</feature>
<proteinExistence type="inferred from homology"/>
<dbReference type="InterPro" id="IPR004235">
    <property type="entry name" value="Scytalone_dehydratase"/>
</dbReference>
<dbReference type="Pfam" id="PF02982">
    <property type="entry name" value="Scytalone_dh"/>
    <property type="match status" value="1"/>
</dbReference>
<organism evidence="6 7">
    <name type="scientific">Scytalidium lignicola</name>
    <name type="common">Hyphomycete</name>
    <dbReference type="NCBI Taxonomy" id="5539"/>
    <lineage>
        <taxon>Eukaryota</taxon>
        <taxon>Fungi</taxon>
        <taxon>Dikarya</taxon>
        <taxon>Ascomycota</taxon>
        <taxon>Pezizomycotina</taxon>
        <taxon>Leotiomycetes</taxon>
        <taxon>Leotiomycetes incertae sedis</taxon>
        <taxon>Scytalidium</taxon>
    </lineage>
</organism>